<reference evidence="2" key="1">
    <citation type="journal article" date="2021" name="Nat. Commun.">
        <title>Genetic determinants of endophytism in the Arabidopsis root mycobiome.</title>
        <authorList>
            <person name="Mesny F."/>
            <person name="Miyauchi S."/>
            <person name="Thiergart T."/>
            <person name="Pickel B."/>
            <person name="Atanasova L."/>
            <person name="Karlsson M."/>
            <person name="Huettel B."/>
            <person name="Barry K.W."/>
            <person name="Haridas S."/>
            <person name="Chen C."/>
            <person name="Bauer D."/>
            <person name="Andreopoulos W."/>
            <person name="Pangilinan J."/>
            <person name="LaButti K."/>
            <person name="Riley R."/>
            <person name="Lipzen A."/>
            <person name="Clum A."/>
            <person name="Drula E."/>
            <person name="Henrissat B."/>
            <person name="Kohler A."/>
            <person name="Grigoriev I.V."/>
            <person name="Martin F.M."/>
            <person name="Hacquard S."/>
        </authorList>
    </citation>
    <scope>NUCLEOTIDE SEQUENCE</scope>
    <source>
        <strain evidence="2">MPI-SDFR-AT-0120</strain>
    </source>
</reference>
<accession>A0A8K0R5S3</accession>
<protein>
    <submittedName>
        <fullName evidence="2">Uncharacterized protein</fullName>
    </submittedName>
</protein>
<keyword evidence="3" id="KW-1185">Reference proteome</keyword>
<name>A0A8K0R5S3_9PLEO</name>
<organism evidence="2 3">
    <name type="scientific">Paraphoma chrysanthemicola</name>
    <dbReference type="NCBI Taxonomy" id="798071"/>
    <lineage>
        <taxon>Eukaryota</taxon>
        <taxon>Fungi</taxon>
        <taxon>Dikarya</taxon>
        <taxon>Ascomycota</taxon>
        <taxon>Pezizomycotina</taxon>
        <taxon>Dothideomycetes</taxon>
        <taxon>Pleosporomycetidae</taxon>
        <taxon>Pleosporales</taxon>
        <taxon>Pleosporineae</taxon>
        <taxon>Phaeosphaeriaceae</taxon>
        <taxon>Paraphoma</taxon>
    </lineage>
</organism>
<gene>
    <name evidence="2" type="ORF">FB567DRAFT_602419</name>
</gene>
<feature type="chain" id="PRO_5035481092" evidence="1">
    <location>
        <begin position="32"/>
        <end position="209"/>
    </location>
</feature>
<keyword evidence="1" id="KW-0732">Signal</keyword>
<dbReference type="Proteomes" id="UP000813461">
    <property type="component" value="Unassembled WGS sequence"/>
</dbReference>
<sequence>MHLWVAPLSTLLSLKIRVLLIGFRRLESAAADVPGGVAEPIVLLWHGTASGTGYLSDSQINQPKYIESEALLFDTGIGLTIRLSRFKAHSTAFQGHAGRCLHPPSRVVCQLVAYRRTMARTSQENFDRLSASMANMICGGLECGRKRCTVNDIEVMPPTGHGQASCGIRKFMDMRCDDSRPLDLSLISYFAVPPAESVVCQASVYRAAP</sequence>
<dbReference type="EMBL" id="JAGMVJ010000010">
    <property type="protein sequence ID" value="KAH7086872.1"/>
    <property type="molecule type" value="Genomic_DNA"/>
</dbReference>
<feature type="signal peptide" evidence="1">
    <location>
        <begin position="1"/>
        <end position="31"/>
    </location>
</feature>
<proteinExistence type="predicted"/>
<comment type="caution">
    <text evidence="2">The sequence shown here is derived from an EMBL/GenBank/DDBJ whole genome shotgun (WGS) entry which is preliminary data.</text>
</comment>
<evidence type="ECO:0000313" key="3">
    <source>
        <dbReference type="Proteomes" id="UP000813461"/>
    </source>
</evidence>
<dbReference type="AlphaFoldDB" id="A0A8K0R5S3"/>
<evidence type="ECO:0000313" key="2">
    <source>
        <dbReference type="EMBL" id="KAH7086872.1"/>
    </source>
</evidence>
<evidence type="ECO:0000256" key="1">
    <source>
        <dbReference type="SAM" id="SignalP"/>
    </source>
</evidence>